<keyword evidence="4" id="KW-1185">Reference proteome</keyword>
<dbReference type="Proteomes" id="UP000241762">
    <property type="component" value="Chromosome"/>
</dbReference>
<evidence type="ECO:0000313" key="4">
    <source>
        <dbReference type="Proteomes" id="UP000241762"/>
    </source>
</evidence>
<feature type="domain" description="BPL/LPL catalytic" evidence="2">
    <location>
        <begin position="15"/>
        <end position="203"/>
    </location>
</feature>
<reference evidence="3 4" key="1">
    <citation type="submission" date="2018-03" db="EMBL/GenBank/DDBJ databases">
        <title>A gene transfer event suggests a long-term partnership between eustigmatophyte algae and a novel lineage of endosymbiotic bacteria.</title>
        <authorList>
            <person name="Yurchenko T."/>
            <person name="Sevcikova T."/>
            <person name="Pribyl P."/>
            <person name="El Karkouri K."/>
            <person name="Klimes V."/>
            <person name="Amaral R."/>
            <person name="Zbrankova V."/>
            <person name="Kim E."/>
            <person name="Raoult D."/>
            <person name="Santos L.M.A."/>
            <person name="Elias M."/>
        </authorList>
    </citation>
    <scope>NUCLEOTIDE SEQUENCE [LARGE SCALE GENOMIC DNA]</scope>
    <source>
        <strain evidence="3">CCALA 838</strain>
    </source>
</reference>
<dbReference type="InterPro" id="IPR045864">
    <property type="entry name" value="aa-tRNA-synth_II/BPL/LPL"/>
</dbReference>
<dbReference type="GO" id="GO:0005737">
    <property type="term" value="C:cytoplasm"/>
    <property type="evidence" value="ECO:0007669"/>
    <property type="project" value="TreeGrafter"/>
</dbReference>
<name>A0A2P1P7Y2_9RICK</name>
<dbReference type="EMBL" id="CP027845">
    <property type="protein sequence ID" value="AVP87380.1"/>
    <property type="molecule type" value="Genomic_DNA"/>
</dbReference>
<dbReference type="InterPro" id="IPR004408">
    <property type="entry name" value="Biotin_CoA_COase_ligase"/>
</dbReference>
<dbReference type="PANTHER" id="PTHR12835">
    <property type="entry name" value="BIOTIN PROTEIN LIGASE"/>
    <property type="match status" value="1"/>
</dbReference>
<dbReference type="AlphaFoldDB" id="A0A2P1P7Y2"/>
<accession>A0A2P1P7Y2</accession>
<evidence type="ECO:0000259" key="2">
    <source>
        <dbReference type="PROSITE" id="PS51733"/>
    </source>
</evidence>
<dbReference type="SUPFAM" id="SSF55681">
    <property type="entry name" value="Class II aaRS and biotin synthetases"/>
    <property type="match status" value="1"/>
</dbReference>
<proteinExistence type="predicted"/>
<evidence type="ECO:0000313" key="3">
    <source>
        <dbReference type="EMBL" id="AVP87380.1"/>
    </source>
</evidence>
<gene>
    <name evidence="3" type="ORF">phytr_4300</name>
</gene>
<dbReference type="NCBIfam" id="TIGR00121">
    <property type="entry name" value="birA_ligase"/>
    <property type="match status" value="1"/>
</dbReference>
<evidence type="ECO:0000256" key="1">
    <source>
        <dbReference type="ARBA" id="ARBA00022598"/>
    </source>
</evidence>
<dbReference type="InterPro" id="IPR004143">
    <property type="entry name" value="BPL_LPL_catalytic"/>
</dbReference>
<dbReference type="Gene3D" id="2.30.30.100">
    <property type="match status" value="1"/>
</dbReference>
<dbReference type="Gene3D" id="3.30.930.10">
    <property type="entry name" value="Bira Bifunctional Protein, Domain 2"/>
    <property type="match status" value="1"/>
</dbReference>
<protein>
    <recommendedName>
        <fullName evidence="2">BPL/LPL catalytic domain-containing protein</fullName>
    </recommendedName>
</protein>
<keyword evidence="1" id="KW-0436">Ligase</keyword>
<sequence length="268" mass="30261">MCLSMQNQISNTSEYKLKSGIKIYHHHYNIIPSTQILAREQIHKIKQDSWYLWTANGQTQSIGQRDRKWIAPTNVNVNATYGFLISESQFSLAKFIPYVAGLSIIQVLRKYNLQGKIKWVNDVLISKKKVCGILVENRGKDPSTELYRILVGIGININSEISDFVDLGNKATSMKIETNTSYNIQDIILELSNSFEANMKFLLDSVNLIDEINNNLEKFDGQAITFDTEFDGQHEGIIQGVDNNGALILLIGDKVHNFVNGRILAPIP</sequence>
<dbReference type="GO" id="GO:0004077">
    <property type="term" value="F:biotin--[biotin carboxyl-carrier protein] ligase activity"/>
    <property type="evidence" value="ECO:0007669"/>
    <property type="project" value="InterPro"/>
</dbReference>
<dbReference type="PROSITE" id="PS51733">
    <property type="entry name" value="BPL_LPL_CATALYTIC"/>
    <property type="match status" value="1"/>
</dbReference>
<dbReference type="PANTHER" id="PTHR12835:SF5">
    <property type="entry name" value="BIOTIN--PROTEIN LIGASE"/>
    <property type="match status" value="1"/>
</dbReference>
<dbReference type="KEGG" id="ptc:phytr_4300"/>
<dbReference type="Pfam" id="PF03099">
    <property type="entry name" value="BPL_LplA_LipB"/>
    <property type="match status" value="1"/>
</dbReference>
<organism evidence="3 4">
    <name type="scientific">Candidatus Phycorickettsia trachydisci</name>
    <dbReference type="NCBI Taxonomy" id="2115978"/>
    <lineage>
        <taxon>Bacteria</taxon>
        <taxon>Pseudomonadati</taxon>
        <taxon>Pseudomonadota</taxon>
        <taxon>Alphaproteobacteria</taxon>
        <taxon>Rickettsiales</taxon>
        <taxon>Rickettsiaceae</taxon>
        <taxon>Candidatus Phycorickettsia</taxon>
    </lineage>
</organism>